<reference evidence="2 3" key="1">
    <citation type="submission" date="2023-06" db="EMBL/GenBank/DDBJ databases">
        <title>Whole genome sequence of Oscillatoria calcuttensis NRMC-F 0142.</title>
        <authorList>
            <person name="Shakena Fathima T."/>
            <person name="Muralitharan G."/>
            <person name="Thajuddin N."/>
        </authorList>
    </citation>
    <scope>NUCLEOTIDE SEQUENCE [LARGE SCALE GENOMIC DNA]</scope>
    <source>
        <strain evidence="2 3">NRMC-F 0142</strain>
    </source>
</reference>
<comment type="caution">
    <text evidence="2">The sequence shown here is derived from an EMBL/GenBank/DDBJ whole genome shotgun (WGS) entry which is preliminary data.</text>
</comment>
<keyword evidence="1" id="KW-0812">Transmembrane</keyword>
<protein>
    <submittedName>
        <fullName evidence="2">ABC transporter permease</fullName>
    </submittedName>
</protein>
<dbReference type="PANTHER" id="PTHR30188:SF4">
    <property type="entry name" value="PROTEIN TRIGALACTOSYLDIACYLGLYCEROL 1, CHLOROPLASTIC"/>
    <property type="match status" value="1"/>
</dbReference>
<name>A0ABT7M0Y7_9CYAN</name>
<evidence type="ECO:0000313" key="3">
    <source>
        <dbReference type="Proteomes" id="UP001230986"/>
    </source>
</evidence>
<feature type="transmembrane region" description="Helical" evidence="1">
    <location>
        <begin position="61"/>
        <end position="79"/>
    </location>
</feature>
<sequence>MLSQILSIPTSLGRTVLRFVDELGSLTLLVAETARSLVTARPRWKLTSYHIYNFGWTSQPVVLLTGAFVGMVFAAQIFWQLKKVQMENAVGSIVAVAMF</sequence>
<accession>A0ABT7M0Y7</accession>
<dbReference type="RefSeq" id="WP_286004697.1">
    <property type="nucleotide sequence ID" value="NZ_JASVEJ010000040.1"/>
</dbReference>
<dbReference type="Proteomes" id="UP001230986">
    <property type="component" value="Unassembled WGS sequence"/>
</dbReference>
<keyword evidence="1" id="KW-1133">Transmembrane helix</keyword>
<dbReference type="EMBL" id="JASVEJ010000040">
    <property type="protein sequence ID" value="MDL5057925.1"/>
    <property type="molecule type" value="Genomic_DNA"/>
</dbReference>
<feature type="non-terminal residue" evidence="2">
    <location>
        <position position="99"/>
    </location>
</feature>
<evidence type="ECO:0000313" key="2">
    <source>
        <dbReference type="EMBL" id="MDL5057925.1"/>
    </source>
</evidence>
<evidence type="ECO:0000256" key="1">
    <source>
        <dbReference type="SAM" id="Phobius"/>
    </source>
</evidence>
<dbReference type="Pfam" id="PF02405">
    <property type="entry name" value="MlaE"/>
    <property type="match status" value="1"/>
</dbReference>
<organism evidence="2 3">
    <name type="scientific">Geitlerinema calcuttense NRMC-F 0142</name>
    <dbReference type="NCBI Taxonomy" id="2922238"/>
    <lineage>
        <taxon>Bacteria</taxon>
        <taxon>Bacillati</taxon>
        <taxon>Cyanobacteriota</taxon>
        <taxon>Cyanophyceae</taxon>
        <taxon>Geitlerinematales</taxon>
        <taxon>Geitlerinemataceae</taxon>
        <taxon>Geitlerinema</taxon>
    </lineage>
</organism>
<keyword evidence="1" id="KW-0472">Membrane</keyword>
<dbReference type="PANTHER" id="PTHR30188">
    <property type="entry name" value="ABC TRANSPORTER PERMEASE PROTEIN-RELATED"/>
    <property type="match status" value="1"/>
</dbReference>
<proteinExistence type="predicted"/>
<keyword evidence="3" id="KW-1185">Reference proteome</keyword>
<dbReference type="InterPro" id="IPR030802">
    <property type="entry name" value="Permease_MalE"/>
</dbReference>
<gene>
    <name evidence="2" type="ORF">QQ055_10745</name>
</gene>